<sequence>MAKQWKEVYGCNQVWVDRTPGRALESFPRIQPRPALTLSPGCTLEDAAACARRPTTMQLLIYSASLLVTILTLILTIYSLQAPTWIRFDTPSSSPFQFSSIYGLTQKCDKSNLHPEFQCRPFPQLDRDCQGKSSDASGFTQHQYDVYNHTVDRLNHTRRAQLAPLGGGSVILEDPIQSDGGTRSGFGFCEKWNTAAYTAQLSVVIGIINIFSTFLILIGNNYRQEHGWKICAGLVSIHVLFQSLAWILIITVINEDDRFYFGSRLSTSTYVSIVTSVIDFIFLTALLAAGFTGIFTSSSVERDEYERIQ</sequence>
<feature type="transmembrane region" description="Helical" evidence="1">
    <location>
        <begin position="59"/>
        <end position="80"/>
    </location>
</feature>
<proteinExistence type="predicted"/>
<reference evidence="2 3" key="1">
    <citation type="submission" date="2015-08" db="EMBL/GenBank/DDBJ databases">
        <title>Next Generation Sequencing and Analysis of the Genome of Puccinia sorghi L Schw, the Causal Agent of Maize Common Rust.</title>
        <authorList>
            <person name="Rochi L."/>
            <person name="Burguener G."/>
            <person name="Darino M."/>
            <person name="Turjanski A."/>
            <person name="Kreff E."/>
            <person name="Dieguez M.J."/>
            <person name="Sacco F."/>
        </authorList>
    </citation>
    <scope>NUCLEOTIDE SEQUENCE [LARGE SCALE GENOMIC DNA]</scope>
    <source>
        <strain evidence="2 3">RO10H11247</strain>
    </source>
</reference>
<keyword evidence="1" id="KW-0812">Transmembrane</keyword>
<evidence type="ECO:0000313" key="2">
    <source>
        <dbReference type="EMBL" id="KNZ48221.1"/>
    </source>
</evidence>
<dbReference type="AlphaFoldDB" id="A0A0L6UI51"/>
<evidence type="ECO:0000256" key="1">
    <source>
        <dbReference type="SAM" id="Phobius"/>
    </source>
</evidence>
<evidence type="ECO:0000313" key="3">
    <source>
        <dbReference type="Proteomes" id="UP000037035"/>
    </source>
</evidence>
<feature type="transmembrane region" description="Helical" evidence="1">
    <location>
        <begin position="273"/>
        <end position="295"/>
    </location>
</feature>
<gene>
    <name evidence="2" type="ORF">VP01_581g3</name>
</gene>
<dbReference type="Proteomes" id="UP000037035">
    <property type="component" value="Unassembled WGS sequence"/>
</dbReference>
<keyword evidence="3" id="KW-1185">Reference proteome</keyword>
<dbReference type="EMBL" id="LAVV01011074">
    <property type="protein sequence ID" value="KNZ48221.1"/>
    <property type="molecule type" value="Genomic_DNA"/>
</dbReference>
<feature type="transmembrane region" description="Helical" evidence="1">
    <location>
        <begin position="230"/>
        <end position="253"/>
    </location>
</feature>
<name>A0A0L6UI51_9BASI</name>
<accession>A0A0L6UI51</accession>
<feature type="transmembrane region" description="Helical" evidence="1">
    <location>
        <begin position="197"/>
        <end position="218"/>
    </location>
</feature>
<keyword evidence="1" id="KW-1133">Transmembrane helix</keyword>
<comment type="caution">
    <text evidence="2">The sequence shown here is derived from an EMBL/GenBank/DDBJ whole genome shotgun (WGS) entry which is preliminary data.</text>
</comment>
<dbReference type="VEuPathDB" id="FungiDB:VP01_581g3"/>
<dbReference type="OrthoDB" id="61370at2759"/>
<keyword evidence="1" id="KW-0472">Membrane</keyword>
<organism evidence="2 3">
    <name type="scientific">Puccinia sorghi</name>
    <dbReference type="NCBI Taxonomy" id="27349"/>
    <lineage>
        <taxon>Eukaryota</taxon>
        <taxon>Fungi</taxon>
        <taxon>Dikarya</taxon>
        <taxon>Basidiomycota</taxon>
        <taxon>Pucciniomycotina</taxon>
        <taxon>Pucciniomycetes</taxon>
        <taxon>Pucciniales</taxon>
        <taxon>Pucciniaceae</taxon>
        <taxon>Puccinia</taxon>
    </lineage>
</organism>
<protein>
    <submittedName>
        <fullName evidence="2">Uncharacterized protein</fullName>
    </submittedName>
</protein>